<gene>
    <name evidence="1" type="ORF">NPIL_161021</name>
</gene>
<evidence type="ECO:0000313" key="1">
    <source>
        <dbReference type="EMBL" id="GFS71727.1"/>
    </source>
</evidence>
<protein>
    <submittedName>
        <fullName evidence="1">Uncharacterized protein</fullName>
    </submittedName>
</protein>
<reference evidence="1" key="1">
    <citation type="submission" date="2020-08" db="EMBL/GenBank/DDBJ databases">
        <title>Multicomponent nature underlies the extraordinary mechanical properties of spider dragline silk.</title>
        <authorList>
            <person name="Kono N."/>
            <person name="Nakamura H."/>
            <person name="Mori M."/>
            <person name="Yoshida Y."/>
            <person name="Ohtoshi R."/>
            <person name="Malay A.D."/>
            <person name="Moran D.A.P."/>
            <person name="Tomita M."/>
            <person name="Numata K."/>
            <person name="Arakawa K."/>
        </authorList>
    </citation>
    <scope>NUCLEOTIDE SEQUENCE</scope>
</reference>
<organism evidence="1 2">
    <name type="scientific">Nephila pilipes</name>
    <name type="common">Giant wood spider</name>
    <name type="synonym">Nephila maculata</name>
    <dbReference type="NCBI Taxonomy" id="299642"/>
    <lineage>
        <taxon>Eukaryota</taxon>
        <taxon>Metazoa</taxon>
        <taxon>Ecdysozoa</taxon>
        <taxon>Arthropoda</taxon>
        <taxon>Chelicerata</taxon>
        <taxon>Arachnida</taxon>
        <taxon>Araneae</taxon>
        <taxon>Araneomorphae</taxon>
        <taxon>Entelegynae</taxon>
        <taxon>Araneoidea</taxon>
        <taxon>Nephilidae</taxon>
        <taxon>Nephila</taxon>
    </lineage>
</organism>
<proteinExistence type="predicted"/>
<dbReference type="Proteomes" id="UP000887013">
    <property type="component" value="Unassembled WGS sequence"/>
</dbReference>
<keyword evidence="2" id="KW-1185">Reference proteome</keyword>
<comment type="caution">
    <text evidence="1">The sequence shown here is derived from an EMBL/GenBank/DDBJ whole genome shotgun (WGS) entry which is preliminary data.</text>
</comment>
<feature type="non-terminal residue" evidence="1">
    <location>
        <position position="1"/>
    </location>
</feature>
<accession>A0A8X6MPX8</accession>
<name>A0A8X6MPX8_NEPPI</name>
<evidence type="ECO:0000313" key="2">
    <source>
        <dbReference type="Proteomes" id="UP000887013"/>
    </source>
</evidence>
<dbReference type="AlphaFoldDB" id="A0A8X6MPX8"/>
<dbReference type="EMBL" id="BMAW01095760">
    <property type="protein sequence ID" value="GFS71727.1"/>
    <property type="molecule type" value="Genomic_DNA"/>
</dbReference>
<sequence>MDGRTGEENGSRKINASETSVAFEDYSEAQTVEDFETLSKELEKWRRFLEILSKDE</sequence>